<evidence type="ECO:0000256" key="5">
    <source>
        <dbReference type="ARBA" id="ARBA00023163"/>
    </source>
</evidence>
<dbReference type="GO" id="GO:0003677">
    <property type="term" value="F:DNA binding"/>
    <property type="evidence" value="ECO:0007669"/>
    <property type="project" value="UniProtKB-KW"/>
</dbReference>
<dbReference type="PANTHER" id="PTHR31985">
    <property type="entry name" value="ETHYLENE-RESPONSIVE TRANSCRIPTION FACTOR ERF042-RELATED"/>
    <property type="match status" value="1"/>
</dbReference>
<keyword evidence="5" id="KW-0804">Transcription</keyword>
<keyword evidence="10" id="KW-1185">Reference proteome</keyword>
<protein>
    <recommendedName>
        <fullName evidence="8">AP2/ERF domain-containing protein</fullName>
    </recommendedName>
</protein>
<organism evidence="9 10">
    <name type="scientific">Kalanchoe fedtschenkoi</name>
    <name type="common">Lavender scallops</name>
    <name type="synonym">South American air plant</name>
    <dbReference type="NCBI Taxonomy" id="63787"/>
    <lineage>
        <taxon>Eukaryota</taxon>
        <taxon>Viridiplantae</taxon>
        <taxon>Streptophyta</taxon>
        <taxon>Embryophyta</taxon>
        <taxon>Tracheophyta</taxon>
        <taxon>Spermatophyta</taxon>
        <taxon>Magnoliopsida</taxon>
        <taxon>eudicotyledons</taxon>
        <taxon>Gunneridae</taxon>
        <taxon>Pentapetalae</taxon>
        <taxon>Saxifragales</taxon>
        <taxon>Crassulaceae</taxon>
        <taxon>Kalanchoe</taxon>
    </lineage>
</organism>
<dbReference type="GO" id="GO:0005634">
    <property type="term" value="C:nucleus"/>
    <property type="evidence" value="ECO:0007669"/>
    <property type="project" value="UniProtKB-SubCell"/>
</dbReference>
<dbReference type="PRINTS" id="PR00367">
    <property type="entry name" value="ETHRSPELEMNT"/>
</dbReference>
<sequence length="242" mass="26644">MDEQVSSETESSSVLESAMKSEPLFPKLKLKPSRAVTKRARKQESCSGDKMVVAVGGRDKHPVYRGVRMRNWGKWVSEIRQPRKKTRIWLGTFPTPEMAARAHDVAALSIKGKNAILNFPELVSSLPRPASSSPRDVQEAAAKAAAMENLGVSEVGLSEEASDELSEIVELPSLDACWDDSAESSRNEFVFVDSVDGGGWLYTPPWLQSVEECGYCGDQMIPAEQGNYGGFDAMFPDERRSK</sequence>
<proteinExistence type="inferred from homology"/>
<keyword evidence="2" id="KW-0805">Transcription regulation</keyword>
<evidence type="ECO:0000256" key="6">
    <source>
        <dbReference type="ARBA" id="ARBA00023242"/>
    </source>
</evidence>
<dbReference type="Pfam" id="PF00847">
    <property type="entry name" value="AP2"/>
    <property type="match status" value="1"/>
</dbReference>
<dbReference type="InterPro" id="IPR036955">
    <property type="entry name" value="AP2/ERF_dom_sf"/>
</dbReference>
<reference evidence="9" key="1">
    <citation type="submission" date="2021-01" db="UniProtKB">
        <authorList>
            <consortium name="EnsemblPlants"/>
        </authorList>
    </citation>
    <scope>IDENTIFICATION</scope>
</reference>
<dbReference type="SMART" id="SM00380">
    <property type="entry name" value="AP2"/>
    <property type="match status" value="1"/>
</dbReference>
<evidence type="ECO:0000256" key="7">
    <source>
        <dbReference type="ARBA" id="ARBA00024343"/>
    </source>
</evidence>
<evidence type="ECO:0000256" key="1">
    <source>
        <dbReference type="ARBA" id="ARBA00004123"/>
    </source>
</evidence>
<dbReference type="Gramene" id="Kaladp0058s0101.1.v1.1">
    <property type="protein sequence ID" value="Kaladp0058s0101.1.v1.1.CDS.1"/>
    <property type="gene ID" value="Kaladp0058s0101.v1.1"/>
</dbReference>
<dbReference type="InterPro" id="IPR051032">
    <property type="entry name" value="AP2/ERF_TF_ERF_subfamily"/>
</dbReference>
<dbReference type="Gene3D" id="3.30.730.10">
    <property type="entry name" value="AP2/ERF domain"/>
    <property type="match status" value="1"/>
</dbReference>
<dbReference type="EnsemblPlants" id="Kaladp0058s0101.1.v1.1">
    <property type="protein sequence ID" value="Kaladp0058s0101.1.v1.1.CDS.1"/>
    <property type="gene ID" value="Kaladp0058s0101.v1.1"/>
</dbReference>
<keyword evidence="4" id="KW-0010">Activator</keyword>
<dbReference type="Proteomes" id="UP000594263">
    <property type="component" value="Unplaced"/>
</dbReference>
<dbReference type="PANTHER" id="PTHR31985:SF294">
    <property type="entry name" value="DEHYDRATION-RESPONSIVE ELEMENT-BINDING PROTEIN 3-LIKE"/>
    <property type="match status" value="1"/>
</dbReference>
<dbReference type="SUPFAM" id="SSF54171">
    <property type="entry name" value="DNA-binding domain"/>
    <property type="match status" value="1"/>
</dbReference>
<evidence type="ECO:0000256" key="2">
    <source>
        <dbReference type="ARBA" id="ARBA00023015"/>
    </source>
</evidence>
<evidence type="ECO:0000259" key="8">
    <source>
        <dbReference type="PROSITE" id="PS51032"/>
    </source>
</evidence>
<dbReference type="InterPro" id="IPR001471">
    <property type="entry name" value="AP2/ERF_dom"/>
</dbReference>
<keyword evidence="6" id="KW-0539">Nucleus</keyword>
<evidence type="ECO:0000256" key="4">
    <source>
        <dbReference type="ARBA" id="ARBA00023159"/>
    </source>
</evidence>
<dbReference type="InterPro" id="IPR016177">
    <property type="entry name" value="DNA-bd_dom_sf"/>
</dbReference>
<evidence type="ECO:0000256" key="3">
    <source>
        <dbReference type="ARBA" id="ARBA00023125"/>
    </source>
</evidence>
<keyword evidence="3" id="KW-0238">DNA-binding</keyword>
<dbReference type="PROSITE" id="PS51032">
    <property type="entry name" value="AP2_ERF"/>
    <property type="match status" value="1"/>
</dbReference>
<dbReference type="GO" id="GO:0003700">
    <property type="term" value="F:DNA-binding transcription factor activity"/>
    <property type="evidence" value="ECO:0007669"/>
    <property type="project" value="InterPro"/>
</dbReference>
<evidence type="ECO:0000313" key="9">
    <source>
        <dbReference type="EnsemblPlants" id="Kaladp0058s0101.1.v1.1.CDS.1"/>
    </source>
</evidence>
<dbReference type="OMA" id="KPKTMRD"/>
<name>A0A7N0U9E1_KALFE</name>
<feature type="domain" description="AP2/ERF" evidence="8">
    <location>
        <begin position="63"/>
        <end position="120"/>
    </location>
</feature>
<comment type="subcellular location">
    <subcellularLocation>
        <location evidence="1">Nucleus</location>
    </subcellularLocation>
</comment>
<dbReference type="AlphaFoldDB" id="A0A7N0U9E1"/>
<evidence type="ECO:0000313" key="10">
    <source>
        <dbReference type="Proteomes" id="UP000594263"/>
    </source>
</evidence>
<dbReference type="CDD" id="cd00018">
    <property type="entry name" value="AP2"/>
    <property type="match status" value="1"/>
</dbReference>
<dbReference type="FunFam" id="3.30.730.10:FF:000001">
    <property type="entry name" value="Ethylene-responsive transcription factor 2"/>
    <property type="match status" value="1"/>
</dbReference>
<accession>A0A7N0U9E1</accession>
<comment type="similarity">
    <text evidence="7">Belongs to the AP2/ERF transcription factor family. ERF subfamily.</text>
</comment>